<protein>
    <submittedName>
        <fullName evidence="1">Histidine kinase-, DNA gyrase B-, and HSP90-like ATPase</fullName>
    </submittedName>
</protein>
<dbReference type="SUPFAM" id="SSF55874">
    <property type="entry name" value="ATPase domain of HSP90 chaperone/DNA topoisomerase II/histidine kinase"/>
    <property type="match status" value="1"/>
</dbReference>
<evidence type="ECO:0000313" key="2">
    <source>
        <dbReference type="Proteomes" id="UP000198535"/>
    </source>
</evidence>
<evidence type="ECO:0000313" key="1">
    <source>
        <dbReference type="EMBL" id="SFM40489.1"/>
    </source>
</evidence>
<dbReference type="OrthoDB" id="319252at2157"/>
<dbReference type="STRING" id="487685.SAMN04488696_1067"/>
<proteinExistence type="predicted"/>
<reference evidence="2" key="1">
    <citation type="submission" date="2016-10" db="EMBL/GenBank/DDBJ databases">
        <authorList>
            <person name="Varghese N."/>
            <person name="Submissions S."/>
        </authorList>
    </citation>
    <scope>NUCLEOTIDE SEQUENCE [LARGE SCALE GENOMIC DNA]</scope>
    <source>
        <strain evidence="2">Mob M</strain>
    </source>
</reference>
<keyword evidence="2" id="KW-1185">Reference proteome</keyword>
<sequence length="823" mass="92315">MKSIETCGNVVDSIDVKISYRIIELFSGGLYSSPNKAFEELVCNSYDAFADEVAVYVPPDLNVDGAYIWVCDNGESMDQQGLKDLWNIGQSLKRNNEFVDKKRLQIGRFGIGKLATYILAHKLTYICKKNGKFLATTMDYGDITANVEKLQLDEREITEEEVQMVLAPYLSSSNTNLLPFDLFGDNAVETWTFSLLTELKPKVHDIKEGRLRWVLSTALPLNPGFSLHYNGNLIESSKIKRPIRKTWIIGEDDQTAEELDFASIRQENGDFFVDFDNLTGVNGKIELYEDSLVDRSKSNELGRSHGIFLIVRGRLVNIDDPLLGMPAFSHGPFNRSRIEIHADGLDDNLTSTRESIKESLPLDQLKAYLKKKFNNEVKKYHFEEQNRLSKEQSISYRLSQTSLTLSKRPLYTFAEKFYDGAIVNPILIEKPPLDKKEVLLEELKRDVSGEESIIKNIEWSILGSGDPIGKLDLTNGNLKINLLHPYIANYSDSYKDTLPVQFVAITEVLTEAHLYELGVDESIANTIMRRRDNTLRRLSLSDREGAPAVAQMLREAQVDSTGLEDAVHRAFLSLGFESTKIGGPGKPDGKADAVLGYINETMHNNYSLTYDAKSTSKEKITAGTARISSIKRHQTDYNADYSVVIAIDYEGRNDPNSAISKESKQQKVTIMTVQDLSRLLLLSVPKQIGLLKIRDLFETCHTPAEVTEWIDSVESEEITIGPIGDILEAIYDLQLNDTEPPEFAAVRLKVNSINGNSLSKKELQSLIESLKVLVPGFIDIEGERVGIQGTPSRIQRVINHAIGSVPSDLQKMYLSAFSSKVEN</sequence>
<accession>A0A1I4QK84</accession>
<keyword evidence="1" id="KW-0808">Transferase</keyword>
<dbReference type="EMBL" id="FOUJ01000002">
    <property type="protein sequence ID" value="SFM40489.1"/>
    <property type="molecule type" value="Genomic_DNA"/>
</dbReference>
<dbReference type="InterPro" id="IPR036890">
    <property type="entry name" value="HATPase_C_sf"/>
</dbReference>
<organism evidence="1 2">
    <name type="scientific">Methanolobus profundi</name>
    <dbReference type="NCBI Taxonomy" id="487685"/>
    <lineage>
        <taxon>Archaea</taxon>
        <taxon>Methanobacteriati</taxon>
        <taxon>Methanobacteriota</taxon>
        <taxon>Stenosarchaea group</taxon>
        <taxon>Methanomicrobia</taxon>
        <taxon>Methanosarcinales</taxon>
        <taxon>Methanosarcinaceae</taxon>
        <taxon>Methanolobus</taxon>
    </lineage>
</organism>
<dbReference type="RefSeq" id="WP_091934339.1">
    <property type="nucleotide sequence ID" value="NZ_FOUJ01000002.1"/>
</dbReference>
<name>A0A1I4QK84_9EURY</name>
<dbReference type="Pfam" id="PF13589">
    <property type="entry name" value="HATPase_c_3"/>
    <property type="match status" value="1"/>
</dbReference>
<gene>
    <name evidence="1" type="ORF">SAMN04488696_1067</name>
</gene>
<dbReference type="Proteomes" id="UP000198535">
    <property type="component" value="Unassembled WGS sequence"/>
</dbReference>
<dbReference type="GO" id="GO:0016301">
    <property type="term" value="F:kinase activity"/>
    <property type="evidence" value="ECO:0007669"/>
    <property type="project" value="UniProtKB-KW"/>
</dbReference>
<dbReference type="Gene3D" id="3.30.565.10">
    <property type="entry name" value="Histidine kinase-like ATPase, C-terminal domain"/>
    <property type="match status" value="1"/>
</dbReference>
<dbReference type="AlphaFoldDB" id="A0A1I4QK84"/>
<keyword evidence="1" id="KW-0418">Kinase</keyword>